<dbReference type="SUPFAM" id="SSF52833">
    <property type="entry name" value="Thioredoxin-like"/>
    <property type="match status" value="1"/>
</dbReference>
<feature type="region of interest" description="Disordered" evidence="1">
    <location>
        <begin position="301"/>
        <end position="327"/>
    </location>
</feature>
<dbReference type="STRING" id="981085.W9SPZ8"/>
<dbReference type="FunFam" id="3.40.30.10:FF:000213">
    <property type="entry name" value="APD1p protein"/>
    <property type="match status" value="1"/>
</dbReference>
<dbReference type="Proteomes" id="UP000030645">
    <property type="component" value="Unassembled WGS sequence"/>
</dbReference>
<keyword evidence="2" id="KW-0812">Transmembrane</keyword>
<name>W9SPZ8_9ROSA</name>
<dbReference type="eggNOG" id="ENOG502S6XF">
    <property type="taxonomic scope" value="Eukaryota"/>
</dbReference>
<dbReference type="PANTHER" id="PTHR31902">
    <property type="entry name" value="ACTIN PATCHES DISTAL PROTEIN 1"/>
    <property type="match status" value="1"/>
</dbReference>
<keyword evidence="2" id="KW-0472">Membrane</keyword>
<dbReference type="OrthoDB" id="10253744at2759"/>
<dbReference type="AlphaFoldDB" id="W9SPZ8"/>
<accession>W9SPZ8</accession>
<proteinExistence type="predicted"/>
<gene>
    <name evidence="3" type="ORF">L484_020571</name>
</gene>
<evidence type="ECO:0000313" key="3">
    <source>
        <dbReference type="EMBL" id="EXC20350.1"/>
    </source>
</evidence>
<dbReference type="EMBL" id="KE345913">
    <property type="protein sequence ID" value="EXC20350.1"/>
    <property type="molecule type" value="Genomic_DNA"/>
</dbReference>
<evidence type="ECO:0000313" key="4">
    <source>
        <dbReference type="Proteomes" id="UP000030645"/>
    </source>
</evidence>
<feature type="transmembrane region" description="Helical" evidence="2">
    <location>
        <begin position="385"/>
        <end position="405"/>
    </location>
</feature>
<dbReference type="InterPro" id="IPR036249">
    <property type="entry name" value="Thioredoxin-like_sf"/>
</dbReference>
<dbReference type="PANTHER" id="PTHR31902:SF10">
    <property type="entry name" value="SUCRASE_FERREDOXIN-LIKE FAMILY PROTEIN"/>
    <property type="match status" value="1"/>
</dbReference>
<dbReference type="Pfam" id="PF06999">
    <property type="entry name" value="Suc_Fer-like"/>
    <property type="match status" value="1"/>
</dbReference>
<evidence type="ECO:0008006" key="5">
    <source>
        <dbReference type="Google" id="ProtNLM"/>
    </source>
</evidence>
<keyword evidence="4" id="KW-1185">Reference proteome</keyword>
<dbReference type="CDD" id="cd03062">
    <property type="entry name" value="TRX_Fd_Sucrase"/>
    <property type="match status" value="1"/>
</dbReference>
<dbReference type="InterPro" id="IPR009737">
    <property type="entry name" value="Aim32/Apd1-like"/>
</dbReference>
<reference evidence="4" key="1">
    <citation type="submission" date="2013-01" db="EMBL/GenBank/DDBJ databases">
        <title>Draft Genome Sequence of a Mulberry Tree, Morus notabilis C.K. Schneid.</title>
        <authorList>
            <person name="He N."/>
            <person name="Zhao S."/>
        </authorList>
    </citation>
    <scope>NUCLEOTIDE SEQUENCE</scope>
</reference>
<organism evidence="3 4">
    <name type="scientific">Morus notabilis</name>
    <dbReference type="NCBI Taxonomy" id="981085"/>
    <lineage>
        <taxon>Eukaryota</taxon>
        <taxon>Viridiplantae</taxon>
        <taxon>Streptophyta</taxon>
        <taxon>Embryophyta</taxon>
        <taxon>Tracheophyta</taxon>
        <taxon>Spermatophyta</taxon>
        <taxon>Magnoliopsida</taxon>
        <taxon>eudicotyledons</taxon>
        <taxon>Gunneridae</taxon>
        <taxon>Pentapetalae</taxon>
        <taxon>rosids</taxon>
        <taxon>fabids</taxon>
        <taxon>Rosales</taxon>
        <taxon>Moraceae</taxon>
        <taxon>Moreae</taxon>
        <taxon>Morus</taxon>
    </lineage>
</organism>
<evidence type="ECO:0000256" key="2">
    <source>
        <dbReference type="SAM" id="Phobius"/>
    </source>
</evidence>
<protein>
    <recommendedName>
        <fullName evidence="5">Altered inheritance of mitochondria protein 32</fullName>
    </recommendedName>
</protein>
<dbReference type="KEGG" id="mnt:21403464"/>
<evidence type="ECO:0000256" key="1">
    <source>
        <dbReference type="SAM" id="MobiDB-lite"/>
    </source>
</evidence>
<keyword evidence="2" id="KW-1133">Transmembrane helix</keyword>
<dbReference type="Gene3D" id="3.40.30.10">
    <property type="entry name" value="Glutaredoxin"/>
    <property type="match status" value="2"/>
</dbReference>
<sequence>MRIAHPYRSLISAATNHFFLRSSPPLPPISNLSKALILSQSISSVRRRTSTASMDSVDVPIQSEEDEKYGFRRKEMYESSLAGTMEAYGRHVFLCHKGPEAWVPRVEGPESDPLPKLLAAAFRARKDNIAVKTKLTICEGRDEADFADGDVLIFPEMIKYRCLRDSDVDSFVEDVLVNEKPWASGVQEVLKGSYVFVCSHGSRDKRCGVCGPVLIAKLNEQVDLRGLGDQVFVSACSHIGGHKYAGNLIVYSPGPDGKIAGHWYGYVTPNDVPALLDQHIAKGEIIERLWRGQMGVPAEEVEKATEQKLPNGEDVKKSEKPQESGIQDKTENFAGCCQGANGGITCCRDGNLEKSDNSEEKKLEEEEGPLSKLTSWIGTLEQRDVLAAAAVLGAVTTVAVACGYYRRSR</sequence>